<gene>
    <name evidence="2" type="ORF">LITE_LOCUS51329</name>
</gene>
<evidence type="ECO:0000313" key="2">
    <source>
        <dbReference type="EMBL" id="CAI0627588.1"/>
    </source>
</evidence>
<proteinExistence type="predicted"/>
<feature type="region of interest" description="Disordered" evidence="1">
    <location>
        <begin position="1"/>
        <end position="75"/>
    </location>
</feature>
<feature type="compositionally biased region" description="Pro residues" evidence="1">
    <location>
        <begin position="51"/>
        <end position="68"/>
    </location>
</feature>
<comment type="caution">
    <text evidence="2">The sequence shown here is derived from an EMBL/GenBank/DDBJ whole genome shotgun (WGS) entry which is preliminary data.</text>
</comment>
<keyword evidence="3" id="KW-1185">Reference proteome</keyword>
<accession>A0AAV0S337</accession>
<evidence type="ECO:0000256" key="1">
    <source>
        <dbReference type="SAM" id="MobiDB-lite"/>
    </source>
</evidence>
<dbReference type="AlphaFoldDB" id="A0AAV0S337"/>
<organism evidence="2 3">
    <name type="scientific">Linum tenue</name>
    <dbReference type="NCBI Taxonomy" id="586396"/>
    <lineage>
        <taxon>Eukaryota</taxon>
        <taxon>Viridiplantae</taxon>
        <taxon>Streptophyta</taxon>
        <taxon>Embryophyta</taxon>
        <taxon>Tracheophyta</taxon>
        <taxon>Spermatophyta</taxon>
        <taxon>Magnoliopsida</taxon>
        <taxon>eudicotyledons</taxon>
        <taxon>Gunneridae</taxon>
        <taxon>Pentapetalae</taxon>
        <taxon>rosids</taxon>
        <taxon>fabids</taxon>
        <taxon>Malpighiales</taxon>
        <taxon>Linaceae</taxon>
        <taxon>Linum</taxon>
    </lineage>
</organism>
<evidence type="ECO:0000313" key="3">
    <source>
        <dbReference type="Proteomes" id="UP001154282"/>
    </source>
</evidence>
<dbReference type="EMBL" id="CAMGYJ010000011">
    <property type="protein sequence ID" value="CAI0627588.1"/>
    <property type="molecule type" value="Genomic_DNA"/>
</dbReference>
<dbReference type="Proteomes" id="UP001154282">
    <property type="component" value="Unassembled WGS sequence"/>
</dbReference>
<protein>
    <submittedName>
        <fullName evidence="2">Uncharacterized protein</fullName>
    </submittedName>
</protein>
<sequence>MRPVTGPHRHDPRFGVSKGLNGRRPLGPQARVLPGKRLLPLHRGGVRPGQPAGPEPAGPVHFPVPPLLRPHFQGR</sequence>
<reference evidence="2" key="1">
    <citation type="submission" date="2022-08" db="EMBL/GenBank/DDBJ databases">
        <authorList>
            <person name="Gutierrez-Valencia J."/>
        </authorList>
    </citation>
    <scope>NUCLEOTIDE SEQUENCE</scope>
</reference>
<name>A0AAV0S337_9ROSI</name>